<dbReference type="Proteomes" id="UP001596025">
    <property type="component" value="Unassembled WGS sequence"/>
</dbReference>
<organism evidence="1 2">
    <name type="scientific">Geodermatophilus arenarius</name>
    <dbReference type="NCBI Taxonomy" id="1137990"/>
    <lineage>
        <taxon>Bacteria</taxon>
        <taxon>Bacillati</taxon>
        <taxon>Actinomycetota</taxon>
        <taxon>Actinomycetes</taxon>
        <taxon>Geodermatophilales</taxon>
        <taxon>Geodermatophilaceae</taxon>
        <taxon>Geodermatophilus</taxon>
    </lineage>
</organism>
<accession>A0ABV9LJ05</accession>
<protein>
    <submittedName>
        <fullName evidence="1">Uncharacterized protein</fullName>
    </submittedName>
</protein>
<name>A0ABV9LJ05_9ACTN</name>
<gene>
    <name evidence="1" type="ORF">ACFO3M_10285</name>
</gene>
<dbReference type="EMBL" id="JBHSGR010000009">
    <property type="protein sequence ID" value="MFC4693771.1"/>
    <property type="molecule type" value="Genomic_DNA"/>
</dbReference>
<keyword evidence="2" id="KW-1185">Reference proteome</keyword>
<comment type="caution">
    <text evidence="1">The sequence shown here is derived from an EMBL/GenBank/DDBJ whole genome shotgun (WGS) entry which is preliminary data.</text>
</comment>
<reference evidence="2" key="1">
    <citation type="journal article" date="2019" name="Int. J. Syst. Evol. Microbiol.">
        <title>The Global Catalogue of Microorganisms (GCM) 10K type strain sequencing project: providing services to taxonomists for standard genome sequencing and annotation.</title>
        <authorList>
            <consortium name="The Broad Institute Genomics Platform"/>
            <consortium name="The Broad Institute Genome Sequencing Center for Infectious Disease"/>
            <person name="Wu L."/>
            <person name="Ma J."/>
        </authorList>
    </citation>
    <scope>NUCLEOTIDE SEQUENCE [LARGE SCALE GENOMIC DNA]</scope>
    <source>
        <strain evidence="2">CCUG 62763</strain>
    </source>
</reference>
<sequence>MSAPQGPVRPGEWRPDVPAAARRRHLWHRFRWVGEDSFSGVSLYACRCGRVRPGL</sequence>
<dbReference type="RefSeq" id="WP_387988491.1">
    <property type="nucleotide sequence ID" value="NZ_JBHSGR010000009.1"/>
</dbReference>
<evidence type="ECO:0000313" key="1">
    <source>
        <dbReference type="EMBL" id="MFC4693771.1"/>
    </source>
</evidence>
<evidence type="ECO:0000313" key="2">
    <source>
        <dbReference type="Proteomes" id="UP001596025"/>
    </source>
</evidence>
<proteinExistence type="predicted"/>